<organism evidence="1 2">
    <name type="scientific">Hyalomma asiaticum</name>
    <name type="common">Tick</name>
    <dbReference type="NCBI Taxonomy" id="266040"/>
    <lineage>
        <taxon>Eukaryota</taxon>
        <taxon>Metazoa</taxon>
        <taxon>Ecdysozoa</taxon>
        <taxon>Arthropoda</taxon>
        <taxon>Chelicerata</taxon>
        <taxon>Arachnida</taxon>
        <taxon>Acari</taxon>
        <taxon>Parasitiformes</taxon>
        <taxon>Ixodida</taxon>
        <taxon>Ixodoidea</taxon>
        <taxon>Ixodidae</taxon>
        <taxon>Hyalomminae</taxon>
        <taxon>Hyalomma</taxon>
    </lineage>
</organism>
<evidence type="ECO:0000313" key="1">
    <source>
        <dbReference type="EMBL" id="KAH6944257.1"/>
    </source>
</evidence>
<reference evidence="1" key="1">
    <citation type="submission" date="2020-05" db="EMBL/GenBank/DDBJ databases">
        <title>Large-scale comparative analyses of tick genomes elucidate their genetic diversity and vector capacities.</title>
        <authorList>
            <person name="Jia N."/>
            <person name="Wang J."/>
            <person name="Shi W."/>
            <person name="Du L."/>
            <person name="Sun Y."/>
            <person name="Zhan W."/>
            <person name="Jiang J."/>
            <person name="Wang Q."/>
            <person name="Zhang B."/>
            <person name="Ji P."/>
            <person name="Sakyi L.B."/>
            <person name="Cui X."/>
            <person name="Yuan T."/>
            <person name="Jiang B."/>
            <person name="Yang W."/>
            <person name="Lam T.T.-Y."/>
            <person name="Chang Q."/>
            <person name="Ding S."/>
            <person name="Wang X."/>
            <person name="Zhu J."/>
            <person name="Ruan X."/>
            <person name="Zhao L."/>
            <person name="Wei J."/>
            <person name="Que T."/>
            <person name="Du C."/>
            <person name="Cheng J."/>
            <person name="Dai P."/>
            <person name="Han X."/>
            <person name="Huang E."/>
            <person name="Gao Y."/>
            <person name="Liu J."/>
            <person name="Shao H."/>
            <person name="Ye R."/>
            <person name="Li L."/>
            <person name="Wei W."/>
            <person name="Wang X."/>
            <person name="Wang C."/>
            <person name="Yang T."/>
            <person name="Huo Q."/>
            <person name="Li W."/>
            <person name="Guo W."/>
            <person name="Chen H."/>
            <person name="Zhou L."/>
            <person name="Ni X."/>
            <person name="Tian J."/>
            <person name="Zhou Y."/>
            <person name="Sheng Y."/>
            <person name="Liu T."/>
            <person name="Pan Y."/>
            <person name="Xia L."/>
            <person name="Li J."/>
            <person name="Zhao F."/>
            <person name="Cao W."/>
        </authorList>
    </citation>
    <scope>NUCLEOTIDE SEQUENCE</scope>
    <source>
        <strain evidence="1">Hyas-2018</strain>
    </source>
</reference>
<name>A0ACB7TFV2_HYAAI</name>
<proteinExistence type="predicted"/>
<dbReference type="Proteomes" id="UP000821845">
    <property type="component" value="Chromosome 1"/>
</dbReference>
<accession>A0ACB7TFV2</accession>
<sequence>MVLNYHRSQGEAQPDLCTSSTDGSSSAGSATVHQAVLTTLLRYFRWELESQERALEHRPDNSIGAIYMRAGHSLPREQVKETLRELLLPVGDDSIEKDAAIDVLIGSNQFWECLTRRIKKLNSKLTAVETVFGWAVQGPTVSKCKAVNCAQVVVLRASVTDQQTESTHRLFWELEGVDVSDTPEKLPNVQIMEESTKGIKTVDGRYEVRLPERKDVAVGDNRFVSEETWPIEQQFENYMPDELDQKRVQTSVFPIELRSTENRAKMPSNSPPKEFVLTTDIDGLLRIREHVSRLFWPKSVRGSLMLLPFEPFGRSESRCSTRSGKPGGMNASCSCVQPMRPKQVKAAGPKIGEVILVQENVPRLLWKRGVIVSVCPGRDGKVRSCMLRMPGI</sequence>
<evidence type="ECO:0000313" key="2">
    <source>
        <dbReference type="Proteomes" id="UP000821845"/>
    </source>
</evidence>
<protein>
    <submittedName>
        <fullName evidence="1">Uncharacterized protein</fullName>
    </submittedName>
</protein>
<dbReference type="EMBL" id="CM023481">
    <property type="protein sequence ID" value="KAH6944257.1"/>
    <property type="molecule type" value="Genomic_DNA"/>
</dbReference>
<comment type="caution">
    <text evidence="1">The sequence shown here is derived from an EMBL/GenBank/DDBJ whole genome shotgun (WGS) entry which is preliminary data.</text>
</comment>
<gene>
    <name evidence="1" type="ORF">HPB50_002387</name>
</gene>
<keyword evidence="2" id="KW-1185">Reference proteome</keyword>